<dbReference type="Proteomes" id="UP000056255">
    <property type="component" value="Chromosome"/>
</dbReference>
<reference evidence="9 10" key="2">
    <citation type="journal article" date="2015" name="Genome Announc.">
        <title>Complete Genome Sequences of Evolved Arsenate-Resistant Metallosphaera sedula Strains.</title>
        <authorList>
            <person name="Ai C."/>
            <person name="McCarthy S."/>
            <person name="Schackwitz W."/>
            <person name="Martin J."/>
            <person name="Lipzen A."/>
            <person name="Blum P."/>
        </authorList>
    </citation>
    <scope>NUCLEOTIDE SEQUENCE [LARGE SCALE GENOMIC DNA]</scope>
    <source>
        <strain evidence="4 10">ARS120-1</strain>
        <strain evidence="5 9">ARS120-2</strain>
        <strain evidence="2 12">ARS50-1</strain>
        <strain evidence="3 11">ARS50-2</strain>
    </source>
</reference>
<dbReference type="Proteomes" id="UP000029084">
    <property type="component" value="Chromosome"/>
</dbReference>
<dbReference type="EMBL" id="CP012172">
    <property type="protein sequence ID" value="AKV74582.1"/>
    <property type="molecule type" value="Genomic_DNA"/>
</dbReference>
<dbReference type="OrthoDB" id="34428at2157"/>
<gene>
    <name evidence="1" type="ORF">HA72_1587</name>
    <name evidence="2" type="ORF">MsedA_1609</name>
    <name evidence="3" type="ORF">MsedB_1611</name>
    <name evidence="4" type="ORF">MsedC_1609</name>
    <name evidence="5" type="ORF">MsedD_1610</name>
    <name evidence="6" type="ORF">MsedE_1613</name>
</gene>
<evidence type="ECO:0000313" key="3">
    <source>
        <dbReference type="EMBL" id="AKV76821.1"/>
    </source>
</evidence>
<organism evidence="1 7">
    <name type="scientific">Metallosphaera sedula</name>
    <dbReference type="NCBI Taxonomy" id="43687"/>
    <lineage>
        <taxon>Archaea</taxon>
        <taxon>Thermoproteota</taxon>
        <taxon>Thermoprotei</taxon>
        <taxon>Sulfolobales</taxon>
        <taxon>Sulfolobaceae</taxon>
        <taxon>Metallosphaera</taxon>
    </lineage>
</organism>
<dbReference type="EMBL" id="CP012175">
    <property type="protein sequence ID" value="AKV81317.1"/>
    <property type="molecule type" value="Genomic_DNA"/>
</dbReference>
<evidence type="ECO:0000313" key="8">
    <source>
        <dbReference type="Proteomes" id="UP000056255"/>
    </source>
</evidence>
<accession>A0A088E5X6</accession>
<dbReference type="EMBL" id="CP012173">
    <property type="protein sequence ID" value="AKV76821.1"/>
    <property type="molecule type" value="Genomic_DNA"/>
</dbReference>
<dbReference type="OMA" id="DCAEIAN"/>
<sequence length="65" mass="7630">MDVENVGLIRKIVNELISRLPEDCAEIANEHFNFMLEEIKEKGVERATRDWYIGDSEDLEYSLNQ</sequence>
<dbReference type="EMBL" id="CP012174">
    <property type="protein sequence ID" value="AKV79072.1"/>
    <property type="molecule type" value="Genomic_DNA"/>
</dbReference>
<dbReference type="Proteomes" id="UP000062475">
    <property type="component" value="Chromosome"/>
</dbReference>
<dbReference type="Proteomes" id="UP000061362">
    <property type="component" value="Chromosome"/>
</dbReference>
<protein>
    <submittedName>
        <fullName evidence="1">Uncharacterized protein</fullName>
    </submittedName>
</protein>
<reference evidence="1 7" key="1">
    <citation type="journal article" date="2014" name="J. Bacteriol.">
        <title>Role of an Archaeal PitA Transporter in the Copper and Arsenic Resistance of Metallosphaera sedula, an Extreme Thermoacidophile.</title>
        <authorList>
            <person name="McCarthy S."/>
            <person name="Ai C."/>
            <person name="Wheaton G."/>
            <person name="Tevatia R."/>
            <person name="Eckrich V."/>
            <person name="Kelly R."/>
            <person name="Blum P."/>
        </authorList>
    </citation>
    <scope>NUCLEOTIDE SEQUENCE [LARGE SCALE GENOMIC DNA]</scope>
    <source>
        <strain evidence="1 7">CuR1</strain>
    </source>
</reference>
<reference evidence="6 8" key="3">
    <citation type="submission" date="2015-07" db="EMBL/GenBank/DDBJ databases">
        <title>Physiological, transcriptional responses and genome re-sequencing of acid resistant extremely thermoacidophilic Metallosphaera sedula SARC-M1.</title>
        <authorList>
            <person name="Ai C."/>
            <person name="McCarthy S."/>
            <person name="Eckrich V."/>
            <person name="Rudrappa D."/>
            <person name="Qiu G."/>
            <person name="Blum P."/>
        </authorList>
    </citation>
    <scope>NUCLEOTIDE SEQUENCE [LARGE SCALE GENOMIC DNA]</scope>
    <source>
        <strain evidence="6 8">SARC-M1</strain>
    </source>
</reference>
<name>A0A088E5X6_9CREN</name>
<evidence type="ECO:0000313" key="9">
    <source>
        <dbReference type="Proteomes" id="UP000061362"/>
    </source>
</evidence>
<evidence type="ECO:0000313" key="6">
    <source>
        <dbReference type="EMBL" id="AKV83552.1"/>
    </source>
</evidence>
<dbReference type="RefSeq" id="WP_012021529.1">
    <property type="nucleotide sequence ID" value="NZ_AP019770.1"/>
</dbReference>
<evidence type="ECO:0000313" key="4">
    <source>
        <dbReference type="EMBL" id="AKV79072.1"/>
    </source>
</evidence>
<evidence type="ECO:0000313" key="10">
    <source>
        <dbReference type="Proteomes" id="UP000062398"/>
    </source>
</evidence>
<evidence type="ECO:0000313" key="11">
    <source>
        <dbReference type="Proteomes" id="UP000062475"/>
    </source>
</evidence>
<dbReference type="Proteomes" id="UP000068832">
    <property type="component" value="Chromosome"/>
</dbReference>
<evidence type="ECO:0000313" key="2">
    <source>
        <dbReference type="EMBL" id="AKV74582.1"/>
    </source>
</evidence>
<dbReference type="GeneID" id="91756088"/>
<dbReference type="EMBL" id="CP008822">
    <property type="protein sequence ID" value="AIM27726.1"/>
    <property type="molecule type" value="Genomic_DNA"/>
</dbReference>
<evidence type="ECO:0000313" key="5">
    <source>
        <dbReference type="EMBL" id="AKV81317.1"/>
    </source>
</evidence>
<dbReference type="Proteomes" id="UP000062398">
    <property type="component" value="Chromosome"/>
</dbReference>
<dbReference type="EMBL" id="CP012176">
    <property type="protein sequence ID" value="AKV83552.1"/>
    <property type="molecule type" value="Genomic_DNA"/>
</dbReference>
<proteinExistence type="predicted"/>
<dbReference type="PATRIC" id="fig|43687.5.peg.1717"/>
<dbReference type="AlphaFoldDB" id="A0A088E5X6"/>
<evidence type="ECO:0000313" key="7">
    <source>
        <dbReference type="Proteomes" id="UP000029084"/>
    </source>
</evidence>
<evidence type="ECO:0000313" key="1">
    <source>
        <dbReference type="EMBL" id="AIM27726.1"/>
    </source>
</evidence>
<evidence type="ECO:0000313" key="12">
    <source>
        <dbReference type="Proteomes" id="UP000068832"/>
    </source>
</evidence>